<reference evidence="1" key="1">
    <citation type="submission" date="2020-04" db="EMBL/GenBank/DDBJ databases">
        <authorList>
            <person name="Chiriac C."/>
            <person name="Salcher M."/>
            <person name="Ghai R."/>
            <person name="Kavagutti S V."/>
        </authorList>
    </citation>
    <scope>NUCLEOTIDE SEQUENCE</scope>
</reference>
<evidence type="ECO:0000313" key="1">
    <source>
        <dbReference type="EMBL" id="CAB4121427.1"/>
    </source>
</evidence>
<dbReference type="EMBL" id="LR796147">
    <property type="protein sequence ID" value="CAB4121427.1"/>
    <property type="molecule type" value="Genomic_DNA"/>
</dbReference>
<sequence length="221" mass="21928">MTQAFNLSQFANKLNASGQTNNTGLQNSSVTVTAGTGLSGGGAVALGASISLANAGVTSVTAGTGISVSASTGGVTISSTVTGGVTSLNGQSGAITNTSIDTIGSVVAAAYAGTVSFGYSSGVTGLFVNTGDVVAGSSLRYNASISNPIPSTPTSAMGAVWQTDKANIRFAQAIAYNQGGASLSGTWRCMSRGAGYAGGYDWDGYGYSYANWSYALWVRVS</sequence>
<proteinExistence type="predicted"/>
<organism evidence="1">
    <name type="scientific">uncultured Caudovirales phage</name>
    <dbReference type="NCBI Taxonomy" id="2100421"/>
    <lineage>
        <taxon>Viruses</taxon>
        <taxon>Duplodnaviria</taxon>
        <taxon>Heunggongvirae</taxon>
        <taxon>Uroviricota</taxon>
        <taxon>Caudoviricetes</taxon>
        <taxon>Peduoviridae</taxon>
        <taxon>Maltschvirus</taxon>
        <taxon>Maltschvirus maltsch</taxon>
    </lineage>
</organism>
<gene>
    <name evidence="1" type="ORF">UFOVP11_16</name>
</gene>
<protein>
    <submittedName>
        <fullName evidence="1">Uncharacterized protein</fullName>
    </submittedName>
</protein>
<accession>A0A6J5KKF2</accession>
<name>A0A6J5KKF2_9CAUD</name>